<feature type="chain" id="PRO_5047321929" evidence="3">
    <location>
        <begin position="27"/>
        <end position="505"/>
    </location>
</feature>
<feature type="compositionally biased region" description="Polar residues" evidence="1">
    <location>
        <begin position="495"/>
        <end position="505"/>
    </location>
</feature>
<feature type="compositionally biased region" description="Low complexity" evidence="1">
    <location>
        <begin position="369"/>
        <end position="384"/>
    </location>
</feature>
<sequence length="505" mass="54445">MAKSPTQRPWLLLWAMLSMLPTPSMCSSMAAWWAEMGPSFAMQNTSTGLITYSLCHSNNTPLYPADPPLAFETTYAPKVGTSLAATGWFDGMTTWASLFYQNNNDEIVNAVYTCDFRTGRYWHMKSLVISDRSGTPAPHAQTGLSVALLGAREGYRVLFHDRSNRLQSLRFNAIEDWTYDGTVSTDTCRSNMAIHSMSLGVRNITVVTPKDDANMELMRLNTDGAWHISTFPTLLREKNSTNLSNSTSLPYDNLNSSNPSFRLWAWDGNAKAVGIAVDGRLTRHVFYIGTDRAPHSVAAFAGGATEGEWGAQSDQDGEFWPLADEPNADFAVASDPCENAIRLYYLSGGRLVEARYRNGNWDPAGPLPAANTTTTADEGAGDTASSGLSTGAQAGIGVGVSVGVLLIAAEAVGLWILRRRKKTAEDEEGKAAAASSSTDSAVLGSRDGSVGKGSGMGEANWATETDDTALPPEPREMGSPNRASELPEFGDRNELPTNENIPEMP</sequence>
<feature type="signal peptide" evidence="3">
    <location>
        <begin position="1"/>
        <end position="26"/>
    </location>
</feature>
<feature type="compositionally biased region" description="Low complexity" evidence="1">
    <location>
        <begin position="431"/>
        <end position="441"/>
    </location>
</feature>
<dbReference type="Proteomes" id="UP001628179">
    <property type="component" value="Unassembled WGS sequence"/>
</dbReference>
<organism evidence="4 5">
    <name type="scientific">Madurella fahalii</name>
    <dbReference type="NCBI Taxonomy" id="1157608"/>
    <lineage>
        <taxon>Eukaryota</taxon>
        <taxon>Fungi</taxon>
        <taxon>Dikarya</taxon>
        <taxon>Ascomycota</taxon>
        <taxon>Pezizomycotina</taxon>
        <taxon>Sordariomycetes</taxon>
        <taxon>Sordariomycetidae</taxon>
        <taxon>Sordariales</taxon>
        <taxon>Sordariales incertae sedis</taxon>
        <taxon>Madurella</taxon>
    </lineage>
</organism>
<evidence type="ECO:0000313" key="4">
    <source>
        <dbReference type="EMBL" id="GAB1315220.1"/>
    </source>
</evidence>
<dbReference type="Gene3D" id="2.120.10.70">
    <property type="entry name" value="Fucose-specific lectin"/>
    <property type="match status" value="1"/>
</dbReference>
<evidence type="ECO:0000256" key="3">
    <source>
        <dbReference type="SAM" id="SignalP"/>
    </source>
</evidence>
<evidence type="ECO:0000313" key="5">
    <source>
        <dbReference type="Proteomes" id="UP001628179"/>
    </source>
</evidence>
<feature type="region of interest" description="Disordered" evidence="1">
    <location>
        <begin position="424"/>
        <end position="505"/>
    </location>
</feature>
<dbReference type="GeneID" id="98176173"/>
<keyword evidence="2" id="KW-0472">Membrane</keyword>
<keyword evidence="2" id="KW-0812">Transmembrane</keyword>
<dbReference type="EMBL" id="BAAFSV010000002">
    <property type="protein sequence ID" value="GAB1315220.1"/>
    <property type="molecule type" value="Genomic_DNA"/>
</dbReference>
<keyword evidence="2" id="KW-1133">Transmembrane helix</keyword>
<comment type="caution">
    <text evidence="4">The sequence shown here is derived from an EMBL/GenBank/DDBJ whole genome shotgun (WGS) entry which is preliminary data.</text>
</comment>
<name>A0ABQ0GC08_9PEZI</name>
<dbReference type="SUPFAM" id="SSF89372">
    <property type="entry name" value="Fucose-specific lectin"/>
    <property type="match status" value="1"/>
</dbReference>
<protein>
    <submittedName>
        <fullName evidence="4">Fucose-specific lectin</fullName>
    </submittedName>
</protein>
<feature type="region of interest" description="Disordered" evidence="1">
    <location>
        <begin position="362"/>
        <end position="385"/>
    </location>
</feature>
<evidence type="ECO:0000256" key="1">
    <source>
        <dbReference type="SAM" id="MobiDB-lite"/>
    </source>
</evidence>
<reference evidence="4 5" key="1">
    <citation type="submission" date="2024-09" db="EMBL/GenBank/DDBJ databases">
        <title>Itraconazole resistance in Madurella fahalii resulting from another homologue of gene encoding cytochrome P450 14-alpha sterol demethylase (CYP51).</title>
        <authorList>
            <person name="Yoshioka I."/>
            <person name="Fahal A.H."/>
            <person name="Kaneko S."/>
            <person name="Yaguchi T."/>
        </authorList>
    </citation>
    <scope>NUCLEOTIDE SEQUENCE [LARGE SCALE GENOMIC DNA]</scope>
    <source>
        <strain evidence="4 5">IFM 68171</strain>
    </source>
</reference>
<keyword evidence="5" id="KW-1185">Reference proteome</keyword>
<accession>A0ABQ0GC08</accession>
<keyword evidence="3" id="KW-0732">Signal</keyword>
<evidence type="ECO:0000256" key="2">
    <source>
        <dbReference type="SAM" id="Phobius"/>
    </source>
</evidence>
<feature type="transmembrane region" description="Helical" evidence="2">
    <location>
        <begin position="394"/>
        <end position="417"/>
    </location>
</feature>
<dbReference type="RefSeq" id="XP_070916951.1">
    <property type="nucleotide sequence ID" value="XM_071060850.1"/>
</dbReference>
<proteinExistence type="predicted"/>
<gene>
    <name evidence="4" type="ORF">MFIFM68171_05430</name>
</gene>